<proteinExistence type="predicted"/>
<dbReference type="Proteomes" id="UP000663889">
    <property type="component" value="Unassembled WGS sequence"/>
</dbReference>
<dbReference type="InterPro" id="IPR011059">
    <property type="entry name" value="Metal-dep_hydrolase_composite"/>
</dbReference>
<evidence type="ECO:0000313" key="2">
    <source>
        <dbReference type="EMBL" id="CAF1247950.1"/>
    </source>
</evidence>
<evidence type="ECO:0000313" key="1">
    <source>
        <dbReference type="EMBL" id="CAF1123695.1"/>
    </source>
</evidence>
<evidence type="ECO:0000313" key="3">
    <source>
        <dbReference type="Proteomes" id="UP000663864"/>
    </source>
</evidence>
<sequence>MKIANNILFLLLLFYFLFRNCLLRKVVQSTLLFNFTLIDGNGGNPRPNCGLIINDKGFIDSIIDLDFVNNDQIKHLYPTVKVFDLKGKFIIPGLIDAHTHTSSE</sequence>
<gene>
    <name evidence="2" type="ORF">SEV965_LOCUS23580</name>
    <name evidence="1" type="ORF">ZHD862_LOCUS18768</name>
</gene>
<name>A0A814QSN5_9BILA</name>
<protein>
    <recommendedName>
        <fullName evidence="4">Amidohydrolase 3 domain-containing protein</fullName>
    </recommendedName>
</protein>
<dbReference type="EMBL" id="CAJNOT010000991">
    <property type="protein sequence ID" value="CAF1123695.1"/>
    <property type="molecule type" value="Genomic_DNA"/>
</dbReference>
<dbReference type="GO" id="GO:0016810">
    <property type="term" value="F:hydrolase activity, acting on carbon-nitrogen (but not peptide) bonds"/>
    <property type="evidence" value="ECO:0007669"/>
    <property type="project" value="InterPro"/>
</dbReference>
<evidence type="ECO:0008006" key="4">
    <source>
        <dbReference type="Google" id="ProtNLM"/>
    </source>
</evidence>
<dbReference type="SUPFAM" id="SSF51338">
    <property type="entry name" value="Composite domain of metallo-dependent hydrolases"/>
    <property type="match status" value="1"/>
</dbReference>
<dbReference type="Gene3D" id="2.30.40.10">
    <property type="entry name" value="Urease, subunit C, domain 1"/>
    <property type="match status" value="1"/>
</dbReference>
<comment type="caution">
    <text evidence="1">The sequence shown here is derived from an EMBL/GenBank/DDBJ whole genome shotgun (WGS) entry which is preliminary data.</text>
</comment>
<dbReference type="AlphaFoldDB" id="A0A814QSN5"/>
<dbReference type="Proteomes" id="UP000663864">
    <property type="component" value="Unassembled WGS sequence"/>
</dbReference>
<dbReference type="EMBL" id="CAJNOU010001754">
    <property type="protein sequence ID" value="CAF1247950.1"/>
    <property type="molecule type" value="Genomic_DNA"/>
</dbReference>
<organism evidence="1 3">
    <name type="scientific">Rotaria sordida</name>
    <dbReference type="NCBI Taxonomy" id="392033"/>
    <lineage>
        <taxon>Eukaryota</taxon>
        <taxon>Metazoa</taxon>
        <taxon>Spiralia</taxon>
        <taxon>Gnathifera</taxon>
        <taxon>Rotifera</taxon>
        <taxon>Eurotatoria</taxon>
        <taxon>Bdelloidea</taxon>
        <taxon>Philodinida</taxon>
        <taxon>Philodinidae</taxon>
        <taxon>Rotaria</taxon>
    </lineage>
</organism>
<reference evidence="1" key="1">
    <citation type="submission" date="2021-02" db="EMBL/GenBank/DDBJ databases">
        <authorList>
            <person name="Nowell W R."/>
        </authorList>
    </citation>
    <scope>NUCLEOTIDE SEQUENCE</scope>
</reference>
<accession>A0A814QSN5</accession>